<evidence type="ECO:0000313" key="1">
    <source>
        <dbReference type="EMBL" id="VVD88041.1"/>
    </source>
</evidence>
<reference evidence="1 2" key="1">
    <citation type="submission" date="2019-08" db="EMBL/GenBank/DDBJ databases">
        <authorList>
            <person name="Peeters C."/>
        </authorList>
    </citation>
    <scope>NUCLEOTIDE SEQUENCE [LARGE SCALE GENOMIC DNA]</scope>
    <source>
        <strain evidence="1 2">LMG 31011</strain>
    </source>
</reference>
<dbReference type="AlphaFoldDB" id="A0A5E4TKG0"/>
<evidence type="ECO:0008006" key="3">
    <source>
        <dbReference type="Google" id="ProtNLM"/>
    </source>
</evidence>
<dbReference type="EMBL" id="CABPSN010000002">
    <property type="protein sequence ID" value="VVD88041.1"/>
    <property type="molecule type" value="Genomic_DNA"/>
</dbReference>
<dbReference type="OrthoDB" id="8943675at2"/>
<protein>
    <recommendedName>
        <fullName evidence="3">IPT/TIG domain-containing protein</fullName>
    </recommendedName>
</protein>
<sequence length="137" mass="14573">MANISILRVTKPITRSSEGELEFVGTGFTGASKVHFIDPAGKKFTAKSFNVINDEMLTCVCPVFSESGLAKAYITVNGVDSAADKEGPLSASSASDESDLDARTLTYTLPKQFANEFEVLPLGFGPNDPRPKIGLPT</sequence>
<evidence type="ECO:0000313" key="2">
    <source>
        <dbReference type="Proteomes" id="UP000366819"/>
    </source>
</evidence>
<gene>
    <name evidence="1" type="ORF">PAQ31011_01477</name>
</gene>
<name>A0A5E4TKG0_9BURK</name>
<organism evidence="1 2">
    <name type="scientific">Pandoraea aquatica</name>
    <dbReference type="NCBI Taxonomy" id="2508290"/>
    <lineage>
        <taxon>Bacteria</taxon>
        <taxon>Pseudomonadati</taxon>
        <taxon>Pseudomonadota</taxon>
        <taxon>Betaproteobacteria</taxon>
        <taxon>Burkholderiales</taxon>
        <taxon>Burkholderiaceae</taxon>
        <taxon>Pandoraea</taxon>
    </lineage>
</organism>
<keyword evidence="2" id="KW-1185">Reference proteome</keyword>
<proteinExistence type="predicted"/>
<accession>A0A5E4TKG0</accession>
<dbReference type="Proteomes" id="UP000366819">
    <property type="component" value="Unassembled WGS sequence"/>
</dbReference>
<dbReference type="RefSeq" id="WP_150575191.1">
    <property type="nucleotide sequence ID" value="NZ_CABPSN010000002.1"/>
</dbReference>